<accession>A0A2V3J1N7</accession>
<reference evidence="1 2" key="1">
    <citation type="journal article" date="2018" name="Mol. Biol. Evol.">
        <title>Analysis of the draft genome of the red seaweed Gracilariopsis chorda provides insights into genome size evolution in Rhodophyta.</title>
        <authorList>
            <person name="Lee J."/>
            <person name="Yang E.C."/>
            <person name="Graf L."/>
            <person name="Yang J.H."/>
            <person name="Qiu H."/>
            <person name="Zel Zion U."/>
            <person name="Chan C.X."/>
            <person name="Stephens T.G."/>
            <person name="Weber A.P.M."/>
            <person name="Boo G.H."/>
            <person name="Boo S.M."/>
            <person name="Kim K.M."/>
            <person name="Shin Y."/>
            <person name="Jung M."/>
            <person name="Lee S.J."/>
            <person name="Yim H.S."/>
            <person name="Lee J.H."/>
            <person name="Bhattacharya D."/>
            <person name="Yoon H.S."/>
        </authorList>
    </citation>
    <scope>NUCLEOTIDE SEQUENCE [LARGE SCALE GENOMIC DNA]</scope>
    <source>
        <strain evidence="1 2">SKKU-2015</strain>
        <tissue evidence="1">Whole body</tissue>
    </source>
</reference>
<keyword evidence="2" id="KW-1185">Reference proteome</keyword>
<protein>
    <submittedName>
        <fullName evidence="1">Uncharacterized protein</fullName>
    </submittedName>
</protein>
<proteinExistence type="predicted"/>
<dbReference type="EMBL" id="NBIV01000026">
    <property type="protein sequence ID" value="PXF47310.1"/>
    <property type="molecule type" value="Genomic_DNA"/>
</dbReference>
<gene>
    <name evidence="1" type="ORF">BWQ96_02923</name>
</gene>
<sequence length="121" mass="13433">MRGTVNEGAILNDYQSFPVVKGVFEVGMLGMKEARYLACSPDGMLLLELQIFNRDVLEDNDVIQVDGVIYAPSNLEIKTQVAASCLGDAMLLRTGDIIFCDVRDAGFRKYIPSEHRGQLVY</sequence>
<evidence type="ECO:0000313" key="2">
    <source>
        <dbReference type="Proteomes" id="UP000247409"/>
    </source>
</evidence>
<name>A0A2V3J1N7_9FLOR</name>
<dbReference type="Proteomes" id="UP000247409">
    <property type="component" value="Unassembled WGS sequence"/>
</dbReference>
<dbReference type="AlphaFoldDB" id="A0A2V3J1N7"/>
<organism evidence="1 2">
    <name type="scientific">Gracilariopsis chorda</name>
    <dbReference type="NCBI Taxonomy" id="448386"/>
    <lineage>
        <taxon>Eukaryota</taxon>
        <taxon>Rhodophyta</taxon>
        <taxon>Florideophyceae</taxon>
        <taxon>Rhodymeniophycidae</taxon>
        <taxon>Gracilariales</taxon>
        <taxon>Gracilariaceae</taxon>
        <taxon>Gracilariopsis</taxon>
    </lineage>
</organism>
<comment type="caution">
    <text evidence="1">The sequence shown here is derived from an EMBL/GenBank/DDBJ whole genome shotgun (WGS) entry which is preliminary data.</text>
</comment>
<evidence type="ECO:0000313" key="1">
    <source>
        <dbReference type="EMBL" id="PXF47310.1"/>
    </source>
</evidence>